<accession>A0AAQ3M5W5</accession>
<feature type="transmembrane region" description="Helical" evidence="5">
    <location>
        <begin position="444"/>
        <end position="464"/>
    </location>
</feature>
<protein>
    <submittedName>
        <fullName evidence="7">MFS general substrate transporter</fullName>
    </submittedName>
</protein>
<feature type="transmembrane region" description="Helical" evidence="5">
    <location>
        <begin position="367"/>
        <end position="392"/>
    </location>
</feature>
<evidence type="ECO:0000256" key="4">
    <source>
        <dbReference type="ARBA" id="ARBA00023136"/>
    </source>
</evidence>
<dbReference type="PANTHER" id="PTHR23502:SF181">
    <property type="entry name" value="MAJOR FACILITATOR SUPERFAMILY (MFS) PROFILE DOMAIN-CONTAINING PROTEIN"/>
    <property type="match status" value="1"/>
</dbReference>
<keyword evidence="4 5" id="KW-0472">Membrane</keyword>
<dbReference type="Pfam" id="PF07690">
    <property type="entry name" value="MFS_1"/>
    <property type="match status" value="1"/>
</dbReference>
<keyword evidence="3 5" id="KW-1133">Transmembrane helix</keyword>
<dbReference type="Gene3D" id="1.20.1250.20">
    <property type="entry name" value="MFS general substrate transporter like domains"/>
    <property type="match status" value="1"/>
</dbReference>
<dbReference type="InterPro" id="IPR036259">
    <property type="entry name" value="MFS_trans_sf"/>
</dbReference>
<feature type="transmembrane region" description="Helical" evidence="5">
    <location>
        <begin position="235"/>
        <end position="257"/>
    </location>
</feature>
<evidence type="ECO:0000313" key="7">
    <source>
        <dbReference type="EMBL" id="WPH02269.1"/>
    </source>
</evidence>
<dbReference type="InterPro" id="IPR020846">
    <property type="entry name" value="MFS_dom"/>
</dbReference>
<sequence>MTVTLRQAFALSKDEVRDATPFGTATLIEHEITRTITGHHDIDQAHLQLVPKPSADPADPLNWPMWRKIVVLLLMSVYSFLGNFASSVMSSALPTLITAFADFHDGHGAPTGILTFSTVTHLLSVSLIMQGLSNLWFVPLGNTFGRRPIILISLAILTGSSIWCAKATSFNSLLAARVFQGVGEATSDTLAPDCVGRLFFVHQRGRAMGVYTVFLAMGSLIGGLVGGYITADLGWRWTCWIPAILSGILLVLCTFLLPETMYDRETEDTLHHDHSSYLADEKEGVTRSETVQSQDYPPFTFARSLKMGIYRPGLLRRLVTPFKTLRFPGTIMVMLHYGGLLALIVTISSVAPLLLAEPPWLWGSNVGLINVGGLIGAAIGAVYVHLTSDWWVKYKAKKEVHGYGEPEARLPLLFPGLIMAVAGALVFGFSANGKAPKGWIGMEFGAGMISFGLMQVPSIGFNYLIEAYGDWASDCFLMVIVTRSIISFAWTFFVGSWVESAGAALPFGIFTLFMALFSLTALPVWLYGKRLRIFTEVWVRKEADW</sequence>
<evidence type="ECO:0000256" key="5">
    <source>
        <dbReference type="SAM" id="Phobius"/>
    </source>
</evidence>
<dbReference type="GO" id="GO:0005886">
    <property type="term" value="C:plasma membrane"/>
    <property type="evidence" value="ECO:0007669"/>
    <property type="project" value="TreeGrafter"/>
</dbReference>
<proteinExistence type="predicted"/>
<name>A0AAQ3M5W5_9PEZI</name>
<feature type="transmembrane region" description="Helical" evidence="5">
    <location>
        <begin position="476"/>
        <end position="498"/>
    </location>
</feature>
<evidence type="ECO:0000256" key="1">
    <source>
        <dbReference type="ARBA" id="ARBA00004141"/>
    </source>
</evidence>
<dbReference type="EMBL" id="CP138586">
    <property type="protein sequence ID" value="WPH02269.1"/>
    <property type="molecule type" value="Genomic_DNA"/>
</dbReference>
<evidence type="ECO:0000313" key="8">
    <source>
        <dbReference type="Proteomes" id="UP001303373"/>
    </source>
</evidence>
<dbReference type="GO" id="GO:0022857">
    <property type="term" value="F:transmembrane transporter activity"/>
    <property type="evidence" value="ECO:0007669"/>
    <property type="project" value="InterPro"/>
</dbReference>
<keyword evidence="2 5" id="KW-0812">Transmembrane</keyword>
<feature type="transmembrane region" description="Helical" evidence="5">
    <location>
        <begin position="504"/>
        <end position="527"/>
    </location>
</feature>
<gene>
    <name evidence="7" type="ORF">R9X50_00512500</name>
</gene>
<reference evidence="7 8" key="1">
    <citation type="submission" date="2023-11" db="EMBL/GenBank/DDBJ databases">
        <title>An acidophilic fungus is an integral part of prey digestion in a carnivorous sundew plant.</title>
        <authorList>
            <person name="Tsai I.J."/>
        </authorList>
    </citation>
    <scope>NUCLEOTIDE SEQUENCE [LARGE SCALE GENOMIC DNA]</scope>
    <source>
        <strain evidence="7">169a</strain>
    </source>
</reference>
<feature type="transmembrane region" description="Helical" evidence="5">
    <location>
        <begin position="333"/>
        <end position="355"/>
    </location>
</feature>
<feature type="transmembrane region" description="Helical" evidence="5">
    <location>
        <begin position="412"/>
        <end position="432"/>
    </location>
</feature>
<dbReference type="InterPro" id="IPR011701">
    <property type="entry name" value="MFS"/>
</dbReference>
<feature type="domain" description="Major facilitator superfamily (MFS) profile" evidence="6">
    <location>
        <begin position="71"/>
        <end position="532"/>
    </location>
</feature>
<organism evidence="7 8">
    <name type="scientific">Acrodontium crateriforme</name>
    <dbReference type="NCBI Taxonomy" id="150365"/>
    <lineage>
        <taxon>Eukaryota</taxon>
        <taxon>Fungi</taxon>
        <taxon>Dikarya</taxon>
        <taxon>Ascomycota</taxon>
        <taxon>Pezizomycotina</taxon>
        <taxon>Dothideomycetes</taxon>
        <taxon>Dothideomycetidae</taxon>
        <taxon>Mycosphaerellales</taxon>
        <taxon>Teratosphaeriaceae</taxon>
        <taxon>Acrodontium</taxon>
    </lineage>
</organism>
<dbReference type="SUPFAM" id="SSF103473">
    <property type="entry name" value="MFS general substrate transporter"/>
    <property type="match status" value="1"/>
</dbReference>
<dbReference type="AlphaFoldDB" id="A0AAQ3M5W5"/>
<comment type="subcellular location">
    <subcellularLocation>
        <location evidence="1">Membrane</location>
        <topology evidence="1">Multi-pass membrane protein</topology>
    </subcellularLocation>
</comment>
<evidence type="ECO:0000256" key="3">
    <source>
        <dbReference type="ARBA" id="ARBA00022989"/>
    </source>
</evidence>
<evidence type="ECO:0000256" key="2">
    <source>
        <dbReference type="ARBA" id="ARBA00022692"/>
    </source>
</evidence>
<dbReference type="Proteomes" id="UP001303373">
    <property type="component" value="Chromosome 7"/>
</dbReference>
<keyword evidence="8" id="KW-1185">Reference proteome</keyword>
<dbReference type="PANTHER" id="PTHR23502">
    <property type="entry name" value="MAJOR FACILITATOR SUPERFAMILY"/>
    <property type="match status" value="1"/>
</dbReference>
<feature type="transmembrane region" description="Helical" evidence="5">
    <location>
        <begin position="113"/>
        <end position="137"/>
    </location>
</feature>
<feature type="transmembrane region" description="Helical" evidence="5">
    <location>
        <begin position="207"/>
        <end position="229"/>
    </location>
</feature>
<evidence type="ECO:0000259" key="6">
    <source>
        <dbReference type="PROSITE" id="PS50850"/>
    </source>
</evidence>
<dbReference type="PROSITE" id="PS50850">
    <property type="entry name" value="MFS"/>
    <property type="match status" value="1"/>
</dbReference>
<feature type="transmembrane region" description="Helical" evidence="5">
    <location>
        <begin position="69"/>
        <end position="93"/>
    </location>
</feature>